<dbReference type="OrthoDB" id="5600407at2"/>
<dbReference type="AlphaFoldDB" id="A0A1Z1SWK0"/>
<dbReference type="InterPro" id="IPR005586">
    <property type="entry name" value="ABC_trans_aux"/>
</dbReference>
<dbReference type="EMBL" id="UGTS01000004">
    <property type="protein sequence ID" value="SUC19021.1"/>
    <property type="molecule type" value="Genomic_DNA"/>
</dbReference>
<gene>
    <name evidence="2" type="ORF">AM402_15045</name>
    <name evidence="3" type="ORF">NCTC11938_01020</name>
</gene>
<feature type="domain" description="ABC-type transport auxiliary lipoprotein component" evidence="1">
    <location>
        <begin position="37"/>
        <end position="183"/>
    </location>
</feature>
<dbReference type="OMA" id="QDGYDAM"/>
<dbReference type="Pfam" id="PF03886">
    <property type="entry name" value="ABC_trans_aux"/>
    <property type="match status" value="1"/>
</dbReference>
<proteinExistence type="predicted"/>
<dbReference type="Proteomes" id="UP000195540">
    <property type="component" value="Chromosome"/>
</dbReference>
<dbReference type="SUPFAM" id="SSF159594">
    <property type="entry name" value="XCC0632-like"/>
    <property type="match status" value="1"/>
</dbReference>
<sequence>MKYIIGIAVLMLTACSSVPDKAYYQLPDVYQGANNKVVTTTESAKQDQIWVQPIRLSDMLVNTGIVYQTSDINYTVANQHLWINPLDQQLQQNLVVGLAKEFPNRVVSTQPIEDKLAKLTVNVNYFQGRYDGKVIIAGDWIYTQGNKVISQPFSVALTQTEDGYPALVRTLGEGWQNVVAEIAKTIKSQY</sequence>
<evidence type="ECO:0000313" key="2">
    <source>
        <dbReference type="EMBL" id="ARX35417.1"/>
    </source>
</evidence>
<dbReference type="EMBL" id="CP021694">
    <property type="protein sequence ID" value="ARX35417.1"/>
    <property type="molecule type" value="Genomic_DNA"/>
</dbReference>
<dbReference type="InterPro" id="IPR049736">
    <property type="entry name" value="PqiC"/>
</dbReference>
<keyword evidence="3" id="KW-0449">Lipoprotein</keyword>
<name>A0A1Z1SWK0_PROMI</name>
<evidence type="ECO:0000313" key="3">
    <source>
        <dbReference type="EMBL" id="SUC19021.1"/>
    </source>
</evidence>
<dbReference type="NCBIfam" id="NF033620">
    <property type="entry name" value="pqiC"/>
    <property type="match status" value="1"/>
</dbReference>
<dbReference type="PROSITE" id="PS51257">
    <property type="entry name" value="PROKAR_LIPOPROTEIN"/>
    <property type="match status" value="1"/>
</dbReference>
<dbReference type="Gene3D" id="3.40.50.10610">
    <property type="entry name" value="ABC-type transport auxiliary lipoprotein component"/>
    <property type="match status" value="1"/>
</dbReference>
<accession>A0A1Z1SWK0</accession>
<evidence type="ECO:0000313" key="4">
    <source>
        <dbReference type="Proteomes" id="UP000195540"/>
    </source>
</evidence>
<reference evidence="3 5" key="2">
    <citation type="submission" date="2018-06" db="EMBL/GenBank/DDBJ databases">
        <authorList>
            <consortium name="Pathogen Informatics"/>
            <person name="Doyle S."/>
        </authorList>
    </citation>
    <scope>NUCLEOTIDE SEQUENCE [LARGE SCALE GENOMIC DNA]</scope>
    <source>
        <strain evidence="3 5">NCTC11938</strain>
    </source>
</reference>
<dbReference type="Proteomes" id="UP000254191">
    <property type="component" value="Unassembled WGS sequence"/>
</dbReference>
<dbReference type="GeneID" id="6800037"/>
<reference evidence="2 4" key="1">
    <citation type="submission" date="2017-05" db="EMBL/GenBank/DDBJ databases">
        <title>Whole genome sequencing of Proteus mirabilis AR_0155.</title>
        <authorList>
            <person name="Conlan S."/>
            <person name="Thomas P.J."/>
            <person name="Mullikin J."/>
            <person name="Frank K.M."/>
            <person name="Segre J.A."/>
        </authorList>
    </citation>
    <scope>NUCLEOTIDE SEQUENCE [LARGE SCALE GENOMIC DNA]</scope>
    <source>
        <strain evidence="2 4">AR_0155</strain>
    </source>
</reference>
<protein>
    <submittedName>
        <fullName evidence="3">Lipoprotein</fullName>
    </submittedName>
</protein>
<dbReference type="STRING" id="584.AOUC001_11865"/>
<evidence type="ECO:0000313" key="5">
    <source>
        <dbReference type="Proteomes" id="UP000254191"/>
    </source>
</evidence>
<evidence type="ECO:0000259" key="1">
    <source>
        <dbReference type="Pfam" id="PF03886"/>
    </source>
</evidence>
<organism evidence="2 4">
    <name type="scientific">Proteus mirabilis</name>
    <dbReference type="NCBI Taxonomy" id="584"/>
    <lineage>
        <taxon>Bacteria</taxon>
        <taxon>Pseudomonadati</taxon>
        <taxon>Pseudomonadota</taxon>
        <taxon>Gammaproteobacteria</taxon>
        <taxon>Enterobacterales</taxon>
        <taxon>Morganellaceae</taxon>
        <taxon>Proteus</taxon>
    </lineage>
</organism>
<dbReference type="RefSeq" id="WP_004244677.1">
    <property type="nucleotide sequence ID" value="NZ_AP026827.1"/>
</dbReference>